<accession>A0A8E7B392</accession>
<keyword evidence="2" id="KW-1185">Reference proteome</keyword>
<gene>
    <name evidence="1" type="ORF">KHC33_04170</name>
</gene>
<dbReference type="AlphaFoldDB" id="A0A8E7B392"/>
<dbReference type="Proteomes" id="UP000680656">
    <property type="component" value="Chromosome"/>
</dbReference>
<reference evidence="1 2" key="1">
    <citation type="submission" date="2021-05" db="EMBL/GenBank/DDBJ databases">
        <title>A novel Methanospirillum isolate from a pyrite-forming mixed culture.</title>
        <authorList>
            <person name="Bunk B."/>
            <person name="Sproer C."/>
            <person name="Spring S."/>
            <person name="Pester M."/>
        </authorList>
    </citation>
    <scope>NUCLEOTIDE SEQUENCE [LARGE SCALE GENOMIC DNA]</scope>
    <source>
        <strain evidence="1 2">J.3.6.1-F.2.7.3</strain>
    </source>
</reference>
<dbReference type="RefSeq" id="WP_214420508.1">
    <property type="nucleotide sequence ID" value="NZ_CP075546.1"/>
</dbReference>
<evidence type="ECO:0000313" key="2">
    <source>
        <dbReference type="Proteomes" id="UP000680656"/>
    </source>
</evidence>
<protein>
    <submittedName>
        <fullName evidence="1">Uncharacterized protein</fullName>
    </submittedName>
</protein>
<dbReference type="EMBL" id="CP075546">
    <property type="protein sequence ID" value="QVV89718.1"/>
    <property type="molecule type" value="Genomic_DNA"/>
</dbReference>
<organism evidence="1 2">
    <name type="scientific">Methanospirillum purgamenti</name>
    <dbReference type="NCBI Taxonomy" id="2834276"/>
    <lineage>
        <taxon>Archaea</taxon>
        <taxon>Methanobacteriati</taxon>
        <taxon>Methanobacteriota</taxon>
        <taxon>Stenosarchaea group</taxon>
        <taxon>Methanomicrobia</taxon>
        <taxon>Methanomicrobiales</taxon>
        <taxon>Methanospirillaceae</taxon>
        <taxon>Methanospirillum</taxon>
    </lineage>
</organism>
<dbReference type="GeneID" id="65096352"/>
<dbReference type="KEGG" id="mrtj:KHC33_04170"/>
<proteinExistence type="predicted"/>
<evidence type="ECO:0000313" key="1">
    <source>
        <dbReference type="EMBL" id="QVV89718.1"/>
    </source>
</evidence>
<name>A0A8E7B392_9EURY</name>
<sequence>MDTTDVGGHVERYSPTEILSVIQELLTGFFTGLCVTYKCCPKQVKRHMAKTYGK</sequence>